<dbReference type="Gene3D" id="3.30.420.150">
    <property type="entry name" value="Exopolyphosphatase. Domain 2"/>
    <property type="match status" value="1"/>
</dbReference>
<dbReference type="InterPro" id="IPR000407">
    <property type="entry name" value="GDA1_CD39_NTPase"/>
</dbReference>
<keyword evidence="2" id="KW-0378">Hydrolase</keyword>
<dbReference type="GO" id="GO:0016020">
    <property type="term" value="C:membrane"/>
    <property type="evidence" value="ECO:0007669"/>
    <property type="project" value="TreeGrafter"/>
</dbReference>
<accession>A0A7S1AWF8</accession>
<dbReference type="GO" id="GO:0006256">
    <property type="term" value="P:UDP catabolic process"/>
    <property type="evidence" value="ECO:0007669"/>
    <property type="project" value="TreeGrafter"/>
</dbReference>
<sequence>MSEFWYTTDDVFNDGGPYQLDIFLQKSRQYCSTDWALLSQRYSRGGYPKASPTRLRLQCFKSAWMHAVLHSGYKPVVNPEHFVSASVVGGLPVQWTLGAVMFFADASVCNASPRSSSL</sequence>
<dbReference type="PANTHER" id="PTHR11782:SF121">
    <property type="entry name" value="NUCLEOSIDE-DIPHOSPHATASE MIG-23"/>
    <property type="match status" value="1"/>
</dbReference>
<dbReference type="GO" id="GO:0005794">
    <property type="term" value="C:Golgi apparatus"/>
    <property type="evidence" value="ECO:0007669"/>
    <property type="project" value="TreeGrafter"/>
</dbReference>
<protein>
    <submittedName>
        <fullName evidence="3">Uncharacterized protein</fullName>
    </submittedName>
</protein>
<evidence type="ECO:0000313" key="3">
    <source>
        <dbReference type="EMBL" id="CAD8866150.1"/>
    </source>
</evidence>
<dbReference type="GO" id="GO:0017111">
    <property type="term" value="F:ribonucleoside triphosphate phosphatase activity"/>
    <property type="evidence" value="ECO:0007669"/>
    <property type="project" value="TreeGrafter"/>
</dbReference>
<evidence type="ECO:0000256" key="2">
    <source>
        <dbReference type="ARBA" id="ARBA00022801"/>
    </source>
</evidence>
<proteinExistence type="inferred from homology"/>
<organism evidence="3">
    <name type="scientific">Noctiluca scintillans</name>
    <name type="common">Sea sparkle</name>
    <name type="synonym">Red tide dinoflagellate</name>
    <dbReference type="NCBI Taxonomy" id="2966"/>
    <lineage>
        <taxon>Eukaryota</taxon>
        <taxon>Sar</taxon>
        <taxon>Alveolata</taxon>
        <taxon>Dinophyceae</taxon>
        <taxon>Noctilucales</taxon>
        <taxon>Noctilucaceae</taxon>
        <taxon>Noctiluca</taxon>
    </lineage>
</organism>
<evidence type="ECO:0000256" key="1">
    <source>
        <dbReference type="ARBA" id="ARBA00009283"/>
    </source>
</evidence>
<dbReference type="Pfam" id="PF01150">
    <property type="entry name" value="GDA1_CD39"/>
    <property type="match status" value="1"/>
</dbReference>
<reference evidence="3" key="1">
    <citation type="submission" date="2021-01" db="EMBL/GenBank/DDBJ databases">
        <authorList>
            <person name="Corre E."/>
            <person name="Pelletier E."/>
            <person name="Niang G."/>
            <person name="Scheremetjew M."/>
            <person name="Finn R."/>
            <person name="Kale V."/>
            <person name="Holt S."/>
            <person name="Cochrane G."/>
            <person name="Meng A."/>
            <person name="Brown T."/>
            <person name="Cohen L."/>
        </authorList>
    </citation>
    <scope>NUCLEOTIDE SEQUENCE</scope>
</reference>
<dbReference type="EMBL" id="HBFQ01057051">
    <property type="protein sequence ID" value="CAD8866150.1"/>
    <property type="molecule type" value="Transcribed_RNA"/>
</dbReference>
<dbReference type="PANTHER" id="PTHR11782">
    <property type="entry name" value="ADENOSINE/GUANOSINE DIPHOSPHATASE"/>
    <property type="match status" value="1"/>
</dbReference>
<dbReference type="GO" id="GO:0045134">
    <property type="term" value="F:UDP phosphatase activity"/>
    <property type="evidence" value="ECO:0007669"/>
    <property type="project" value="TreeGrafter"/>
</dbReference>
<dbReference type="GO" id="GO:0046036">
    <property type="term" value="P:CTP metabolic process"/>
    <property type="evidence" value="ECO:0007669"/>
    <property type="project" value="TreeGrafter"/>
</dbReference>
<gene>
    <name evidence="3" type="ORF">NSCI0253_LOCUS40505</name>
</gene>
<dbReference type="GO" id="GO:0004382">
    <property type="term" value="F:GDP phosphatase activity"/>
    <property type="evidence" value="ECO:0007669"/>
    <property type="project" value="TreeGrafter"/>
</dbReference>
<name>A0A7S1AWF8_NOCSC</name>
<dbReference type="AlphaFoldDB" id="A0A7S1AWF8"/>
<comment type="similarity">
    <text evidence="1">Belongs to the GDA1/CD39 NTPase family.</text>
</comment>